<name>A0A1V9Y1I2_9ACAR</name>
<gene>
    <name evidence="6" type="ORF">BIW11_05651</name>
</gene>
<evidence type="ECO:0000256" key="3">
    <source>
        <dbReference type="ARBA" id="ARBA00048707"/>
    </source>
</evidence>
<feature type="compositionally biased region" description="Low complexity" evidence="4">
    <location>
        <begin position="114"/>
        <end position="124"/>
    </location>
</feature>
<protein>
    <recommendedName>
        <fullName evidence="1">peptidyl-tRNA hydrolase</fullName>
        <ecNumber evidence="1">3.1.1.29</ecNumber>
    </recommendedName>
</protein>
<dbReference type="Proteomes" id="UP000192247">
    <property type="component" value="Unassembled WGS sequence"/>
</dbReference>
<dbReference type="InParanoid" id="A0A1V9Y1I2"/>
<evidence type="ECO:0000256" key="1">
    <source>
        <dbReference type="ARBA" id="ARBA00013260"/>
    </source>
</evidence>
<dbReference type="AlphaFoldDB" id="A0A1V9Y1I2"/>
<dbReference type="InterPro" id="IPR015940">
    <property type="entry name" value="UBA"/>
</dbReference>
<dbReference type="InterPro" id="IPR009060">
    <property type="entry name" value="UBA-like_sf"/>
</dbReference>
<dbReference type="PANTHER" id="PTHR12649:SF29">
    <property type="entry name" value="AMINOACYL-TRNA HYDROLASE"/>
    <property type="match status" value="1"/>
</dbReference>
<evidence type="ECO:0000313" key="7">
    <source>
        <dbReference type="Proteomes" id="UP000192247"/>
    </source>
</evidence>
<accession>A0A1V9Y1I2</accession>
<dbReference type="Gene3D" id="3.40.1490.10">
    <property type="entry name" value="Bit1"/>
    <property type="match status" value="1"/>
</dbReference>
<dbReference type="Gene3D" id="1.10.8.10">
    <property type="entry name" value="DNA helicase RuvA subunit, C-terminal domain"/>
    <property type="match status" value="1"/>
</dbReference>
<feature type="region of interest" description="Disordered" evidence="4">
    <location>
        <begin position="101"/>
        <end position="127"/>
    </location>
</feature>
<dbReference type="PROSITE" id="PS50030">
    <property type="entry name" value="UBA"/>
    <property type="match status" value="1"/>
</dbReference>
<keyword evidence="7" id="KW-1185">Reference proteome</keyword>
<dbReference type="EC" id="3.1.1.29" evidence="1"/>
<evidence type="ECO:0000256" key="4">
    <source>
        <dbReference type="SAM" id="MobiDB-lite"/>
    </source>
</evidence>
<dbReference type="SUPFAM" id="SSF46934">
    <property type="entry name" value="UBA-like"/>
    <property type="match status" value="1"/>
</dbReference>
<dbReference type="OrthoDB" id="1733656at2759"/>
<dbReference type="GO" id="GO:0005829">
    <property type="term" value="C:cytosol"/>
    <property type="evidence" value="ECO:0007669"/>
    <property type="project" value="TreeGrafter"/>
</dbReference>
<dbReference type="Pfam" id="PF01981">
    <property type="entry name" value="PTH2"/>
    <property type="match status" value="1"/>
</dbReference>
<feature type="compositionally biased region" description="Basic and acidic residues" evidence="4">
    <location>
        <begin position="39"/>
        <end position="48"/>
    </location>
</feature>
<dbReference type="PANTHER" id="PTHR12649">
    <property type="entry name" value="PEPTIDYL-TRNA HYDROLASE 2"/>
    <property type="match status" value="1"/>
</dbReference>
<evidence type="ECO:0000313" key="6">
    <source>
        <dbReference type="EMBL" id="OQR79561.1"/>
    </source>
</evidence>
<feature type="non-terminal residue" evidence="6">
    <location>
        <position position="186"/>
    </location>
</feature>
<feature type="region of interest" description="Disordered" evidence="4">
    <location>
        <begin position="1"/>
        <end position="48"/>
    </location>
</feature>
<dbReference type="STRING" id="418985.A0A1V9Y1I2"/>
<dbReference type="SUPFAM" id="SSF102462">
    <property type="entry name" value="Peptidyl-tRNA hydrolase II"/>
    <property type="match status" value="1"/>
</dbReference>
<reference evidence="6 7" key="1">
    <citation type="journal article" date="2017" name="Gigascience">
        <title>Draft genome of the honey bee ectoparasitic mite, Tropilaelaps mercedesae, is shaped by the parasitic life history.</title>
        <authorList>
            <person name="Dong X."/>
            <person name="Armstrong S.D."/>
            <person name="Xia D."/>
            <person name="Makepeace B.L."/>
            <person name="Darby A.C."/>
            <person name="Kadowaki T."/>
        </authorList>
    </citation>
    <scope>NUCLEOTIDE SEQUENCE [LARGE SCALE GENOMIC DNA]</scope>
    <source>
        <strain evidence="6">Wuxi-XJTLU</strain>
    </source>
</reference>
<proteinExistence type="predicted"/>
<dbReference type="EMBL" id="MNPL01000956">
    <property type="protein sequence ID" value="OQR79561.1"/>
    <property type="molecule type" value="Genomic_DNA"/>
</dbReference>
<feature type="domain" description="UBA" evidence="5">
    <location>
        <begin position="46"/>
        <end position="93"/>
    </location>
</feature>
<sequence>MDEQRVEPEGAESRVDVTSVIANPSEAGDDGPQASLGESADKDNKAKEEKWIPNKNYLRALMSMGIRKSDAVAALYHTNNSSADSAATWLFETADGLNAGQLQQMPPGWKHDALSSPDGSSASSSDDEGGLLAGDLYKMVFVVNSELAMGTGKVGAQVGHAAVGLFRVLMSDEFKYGRMLCAWEDS</sequence>
<feature type="compositionally biased region" description="Basic and acidic residues" evidence="4">
    <location>
        <begin position="1"/>
        <end position="15"/>
    </location>
</feature>
<comment type="caution">
    <text evidence="6">The sequence shown here is derived from an EMBL/GenBank/DDBJ whole genome shotgun (WGS) entry which is preliminary data.</text>
</comment>
<evidence type="ECO:0000259" key="5">
    <source>
        <dbReference type="PROSITE" id="PS50030"/>
    </source>
</evidence>
<keyword evidence="2 6" id="KW-0378">Hydrolase</keyword>
<dbReference type="InterPro" id="IPR002833">
    <property type="entry name" value="PTH2"/>
</dbReference>
<dbReference type="InterPro" id="IPR023476">
    <property type="entry name" value="Pep_tRNA_hydro_II_dom_sf"/>
</dbReference>
<dbReference type="GO" id="GO:0004045">
    <property type="term" value="F:peptidyl-tRNA hydrolase activity"/>
    <property type="evidence" value="ECO:0007669"/>
    <property type="project" value="UniProtKB-EC"/>
</dbReference>
<evidence type="ECO:0000256" key="2">
    <source>
        <dbReference type="ARBA" id="ARBA00022801"/>
    </source>
</evidence>
<comment type="catalytic activity">
    <reaction evidence="3">
        <text>an N-acyl-L-alpha-aminoacyl-tRNA + H2O = an N-acyl-L-amino acid + a tRNA + H(+)</text>
        <dbReference type="Rhea" id="RHEA:54448"/>
        <dbReference type="Rhea" id="RHEA-COMP:10123"/>
        <dbReference type="Rhea" id="RHEA-COMP:13883"/>
        <dbReference type="ChEBI" id="CHEBI:15377"/>
        <dbReference type="ChEBI" id="CHEBI:15378"/>
        <dbReference type="ChEBI" id="CHEBI:59874"/>
        <dbReference type="ChEBI" id="CHEBI:78442"/>
        <dbReference type="ChEBI" id="CHEBI:138191"/>
        <dbReference type="EC" id="3.1.1.29"/>
    </reaction>
</comment>
<organism evidence="6 7">
    <name type="scientific">Tropilaelaps mercedesae</name>
    <dbReference type="NCBI Taxonomy" id="418985"/>
    <lineage>
        <taxon>Eukaryota</taxon>
        <taxon>Metazoa</taxon>
        <taxon>Ecdysozoa</taxon>
        <taxon>Arthropoda</taxon>
        <taxon>Chelicerata</taxon>
        <taxon>Arachnida</taxon>
        <taxon>Acari</taxon>
        <taxon>Parasitiformes</taxon>
        <taxon>Mesostigmata</taxon>
        <taxon>Gamasina</taxon>
        <taxon>Dermanyssoidea</taxon>
        <taxon>Laelapidae</taxon>
        <taxon>Tropilaelaps</taxon>
    </lineage>
</organism>
<dbReference type="Pfam" id="PF22562">
    <property type="entry name" value="UBA_7"/>
    <property type="match status" value="1"/>
</dbReference>
<dbReference type="CDD" id="cd14296">
    <property type="entry name" value="UBA1_scUBP14_like"/>
    <property type="match status" value="1"/>
</dbReference>